<dbReference type="Proteomes" id="UP001151532">
    <property type="component" value="Chromosome 1"/>
</dbReference>
<keyword evidence="2" id="KW-1185">Reference proteome</keyword>
<gene>
    <name evidence="1" type="ORF">OIU79_009183</name>
</gene>
<dbReference type="EMBL" id="JAPFFK010000015">
    <property type="protein sequence ID" value="KAJ6713136.1"/>
    <property type="molecule type" value="Genomic_DNA"/>
</dbReference>
<dbReference type="OrthoDB" id="8300106at2759"/>
<accession>A0A9Q0TK49</accession>
<reference evidence="1" key="1">
    <citation type="submission" date="2022-11" db="EMBL/GenBank/DDBJ databases">
        <authorList>
            <person name="Hyden B.L."/>
            <person name="Feng K."/>
            <person name="Yates T."/>
            <person name="Jawdy S."/>
            <person name="Smart L.B."/>
            <person name="Muchero W."/>
        </authorList>
    </citation>
    <scope>NUCLEOTIDE SEQUENCE</scope>
    <source>
        <tissue evidence="1">Shoot tip</tissue>
    </source>
</reference>
<comment type="caution">
    <text evidence="1">The sequence shown here is derived from an EMBL/GenBank/DDBJ whole genome shotgun (WGS) entry which is preliminary data.</text>
</comment>
<evidence type="ECO:0000313" key="1">
    <source>
        <dbReference type="EMBL" id="KAJ6713136.1"/>
    </source>
</evidence>
<evidence type="ECO:0000313" key="2">
    <source>
        <dbReference type="Proteomes" id="UP001151532"/>
    </source>
</evidence>
<reference evidence="1" key="2">
    <citation type="journal article" date="2023" name="Int. J. Mol. Sci.">
        <title>De Novo Assembly and Annotation of 11 Diverse Shrub Willow (Salix) Genomes Reveals Novel Gene Organization in Sex-Linked Regions.</title>
        <authorList>
            <person name="Hyden B."/>
            <person name="Feng K."/>
            <person name="Yates T.B."/>
            <person name="Jawdy S."/>
            <person name="Cereghino C."/>
            <person name="Smart L.B."/>
            <person name="Muchero W."/>
        </authorList>
    </citation>
    <scope>NUCLEOTIDE SEQUENCE</scope>
    <source>
        <tissue evidence="1">Shoot tip</tissue>
    </source>
</reference>
<name>A0A9Q0TK49_SALPP</name>
<organism evidence="1 2">
    <name type="scientific">Salix purpurea</name>
    <name type="common">Purple osier willow</name>
    <dbReference type="NCBI Taxonomy" id="77065"/>
    <lineage>
        <taxon>Eukaryota</taxon>
        <taxon>Viridiplantae</taxon>
        <taxon>Streptophyta</taxon>
        <taxon>Embryophyta</taxon>
        <taxon>Tracheophyta</taxon>
        <taxon>Spermatophyta</taxon>
        <taxon>Magnoliopsida</taxon>
        <taxon>eudicotyledons</taxon>
        <taxon>Gunneridae</taxon>
        <taxon>Pentapetalae</taxon>
        <taxon>rosids</taxon>
        <taxon>fabids</taxon>
        <taxon>Malpighiales</taxon>
        <taxon>Salicaceae</taxon>
        <taxon>Saliceae</taxon>
        <taxon>Salix</taxon>
    </lineage>
</organism>
<sequence length="81" mass="8838">MGVFAAVGVLLPFPYYYWLWTNPQAWVNLCGKYKNPSKFPLSLGLLLSTSGPSLALVSSSTSGQAITVLFISNLFIYACKD</sequence>
<dbReference type="AlphaFoldDB" id="A0A9Q0TK49"/>
<protein>
    <submittedName>
        <fullName evidence="1">Uncharacterized protein</fullName>
    </submittedName>
</protein>
<proteinExistence type="predicted"/>